<dbReference type="PANTHER" id="PTHR35849:SF2">
    <property type="entry name" value="BLR2341 PROTEIN"/>
    <property type="match status" value="1"/>
</dbReference>
<dbReference type="PANTHER" id="PTHR35849">
    <property type="entry name" value="BLR2341 PROTEIN"/>
    <property type="match status" value="1"/>
</dbReference>
<dbReference type="SUPFAM" id="SSF52091">
    <property type="entry name" value="SpoIIaa-like"/>
    <property type="match status" value="1"/>
</dbReference>
<dbReference type="Gene3D" id="3.30.750.24">
    <property type="entry name" value="STAS domain"/>
    <property type="match status" value="1"/>
</dbReference>
<accession>A0ABT5QNP2</accession>
<sequence>MNSAMGFSLGEQLDITQVMDIKDRLQVELEQSDSLLIDGSEVSRVDAPGLQLLLTAKTVCQNQSINWKWQGASNELVTAAKTLGLVGPLGLNDFAD</sequence>
<dbReference type="RefSeq" id="WP_274142949.1">
    <property type="nucleotide sequence ID" value="NZ_JAJUBB010000009.1"/>
</dbReference>
<organism evidence="2 3">
    <name type="scientific">Enterovibrio qingdaonensis</name>
    <dbReference type="NCBI Taxonomy" id="2899818"/>
    <lineage>
        <taxon>Bacteria</taxon>
        <taxon>Pseudomonadati</taxon>
        <taxon>Pseudomonadota</taxon>
        <taxon>Gammaproteobacteria</taxon>
        <taxon>Vibrionales</taxon>
        <taxon>Vibrionaceae</taxon>
        <taxon>Enterovibrio</taxon>
    </lineage>
</organism>
<keyword evidence="3" id="KW-1185">Reference proteome</keyword>
<evidence type="ECO:0000313" key="3">
    <source>
        <dbReference type="Proteomes" id="UP001149821"/>
    </source>
</evidence>
<dbReference type="InterPro" id="IPR002645">
    <property type="entry name" value="STAS_dom"/>
</dbReference>
<evidence type="ECO:0000313" key="2">
    <source>
        <dbReference type="EMBL" id="MDD1782313.1"/>
    </source>
</evidence>
<dbReference type="Proteomes" id="UP001149821">
    <property type="component" value="Unassembled WGS sequence"/>
</dbReference>
<dbReference type="InterPro" id="IPR052746">
    <property type="entry name" value="MlaB_ABC_Transporter"/>
</dbReference>
<proteinExistence type="predicted"/>
<dbReference type="Pfam" id="PF13466">
    <property type="entry name" value="STAS_2"/>
    <property type="match status" value="1"/>
</dbReference>
<dbReference type="PROSITE" id="PS50801">
    <property type="entry name" value="STAS"/>
    <property type="match status" value="1"/>
</dbReference>
<dbReference type="InterPro" id="IPR036513">
    <property type="entry name" value="STAS_dom_sf"/>
</dbReference>
<comment type="caution">
    <text evidence="2">The sequence shown here is derived from an EMBL/GenBank/DDBJ whole genome shotgun (WGS) entry which is preliminary data.</text>
</comment>
<reference evidence="2" key="1">
    <citation type="submission" date="2021-12" db="EMBL/GenBank/DDBJ databases">
        <title>Enterovibrio ZSDZ35 sp. nov. and Enterovibrio ZSDZ42 sp. nov., isolated from coastal seawater in Qingdao.</title>
        <authorList>
            <person name="Zhang P."/>
        </authorList>
    </citation>
    <scope>NUCLEOTIDE SEQUENCE</scope>
    <source>
        <strain evidence="2">ZSDZ35</strain>
    </source>
</reference>
<evidence type="ECO:0000259" key="1">
    <source>
        <dbReference type="PROSITE" id="PS50801"/>
    </source>
</evidence>
<protein>
    <submittedName>
        <fullName evidence="2">STAS domain-containing protein</fullName>
    </submittedName>
</protein>
<gene>
    <name evidence="2" type="ORF">LRP49_14150</name>
</gene>
<dbReference type="EMBL" id="JAJUBB010000009">
    <property type="protein sequence ID" value="MDD1782313.1"/>
    <property type="molecule type" value="Genomic_DNA"/>
</dbReference>
<feature type="domain" description="STAS" evidence="1">
    <location>
        <begin position="1"/>
        <end position="96"/>
    </location>
</feature>
<name>A0ABT5QNP2_9GAMM</name>
<dbReference type="InterPro" id="IPR058548">
    <property type="entry name" value="MlaB-like_STAS"/>
</dbReference>